<evidence type="ECO:0000313" key="5">
    <source>
        <dbReference type="Proteomes" id="UP000323454"/>
    </source>
</evidence>
<accession>A0A5B2XJ99</accession>
<dbReference type="EMBL" id="VUOB01000016">
    <property type="protein sequence ID" value="KAA2263493.1"/>
    <property type="molecule type" value="Genomic_DNA"/>
</dbReference>
<feature type="region of interest" description="Disordered" evidence="1">
    <location>
        <begin position="21"/>
        <end position="84"/>
    </location>
</feature>
<keyword evidence="2" id="KW-0472">Membrane</keyword>
<organism evidence="4 5">
    <name type="scientific">Solihabitans fulvus</name>
    <dbReference type="NCBI Taxonomy" id="1892852"/>
    <lineage>
        <taxon>Bacteria</taxon>
        <taxon>Bacillati</taxon>
        <taxon>Actinomycetota</taxon>
        <taxon>Actinomycetes</taxon>
        <taxon>Pseudonocardiales</taxon>
        <taxon>Pseudonocardiaceae</taxon>
        <taxon>Solihabitans</taxon>
    </lineage>
</organism>
<feature type="chain" id="PRO_5022866905" evidence="3">
    <location>
        <begin position="23"/>
        <end position="113"/>
    </location>
</feature>
<reference evidence="4 5" key="2">
    <citation type="submission" date="2019-09" db="EMBL/GenBank/DDBJ databases">
        <authorList>
            <person name="Jin C."/>
        </authorList>
    </citation>
    <scope>NUCLEOTIDE SEQUENCE [LARGE SCALE GENOMIC DNA]</scope>
    <source>
        <strain evidence="4 5">AN110305</strain>
    </source>
</reference>
<evidence type="ECO:0000256" key="2">
    <source>
        <dbReference type="SAM" id="Phobius"/>
    </source>
</evidence>
<dbReference type="AlphaFoldDB" id="A0A5B2XJ99"/>
<gene>
    <name evidence="4" type="ORF">F0L68_09965</name>
</gene>
<feature type="compositionally biased region" description="Polar residues" evidence="1">
    <location>
        <begin position="26"/>
        <end position="51"/>
    </location>
</feature>
<reference evidence="4 5" key="1">
    <citation type="submission" date="2019-09" db="EMBL/GenBank/DDBJ databases">
        <title>Goodfellowia gen. nov., a new genus of the Pseudonocardineae related to Actinoalloteichus, containing Goodfellowia coeruleoviolacea gen. nov., comb. nov. gen. nov., comb. nov.</title>
        <authorList>
            <person name="Labeda D."/>
        </authorList>
    </citation>
    <scope>NUCLEOTIDE SEQUENCE [LARGE SCALE GENOMIC DNA]</scope>
    <source>
        <strain evidence="4 5">AN110305</strain>
    </source>
</reference>
<protein>
    <submittedName>
        <fullName evidence="4">Tat pathway signal sequence domain protein</fullName>
    </submittedName>
</protein>
<evidence type="ECO:0000256" key="1">
    <source>
        <dbReference type="SAM" id="MobiDB-lite"/>
    </source>
</evidence>
<keyword evidence="2" id="KW-1133">Transmembrane helix</keyword>
<name>A0A5B2XJ99_9PSEU</name>
<evidence type="ECO:0000313" key="4">
    <source>
        <dbReference type="EMBL" id="KAA2263493.1"/>
    </source>
</evidence>
<feature type="signal peptide" evidence="3">
    <location>
        <begin position="1"/>
        <end position="22"/>
    </location>
</feature>
<proteinExistence type="predicted"/>
<keyword evidence="5" id="KW-1185">Reference proteome</keyword>
<keyword evidence="3" id="KW-0732">Signal</keyword>
<keyword evidence="2" id="KW-0812">Transmembrane</keyword>
<sequence length="113" mass="10802">MLLVAGALGLATLATAAPSALADNAPTISPPASTVTQAPTDKAGPSSTVTQAPDKPTAGVQVPDRPKGAPQTGGGPVEQSGVNAPLLGGVGALAAVAGLGAFVLRRRRATDAS</sequence>
<comment type="caution">
    <text evidence="4">The sequence shown here is derived from an EMBL/GenBank/DDBJ whole genome shotgun (WGS) entry which is preliminary data.</text>
</comment>
<feature type="transmembrane region" description="Helical" evidence="2">
    <location>
        <begin position="86"/>
        <end position="104"/>
    </location>
</feature>
<dbReference type="Proteomes" id="UP000323454">
    <property type="component" value="Unassembled WGS sequence"/>
</dbReference>
<evidence type="ECO:0000256" key="3">
    <source>
        <dbReference type="SAM" id="SignalP"/>
    </source>
</evidence>